<feature type="transmembrane region" description="Helical" evidence="1">
    <location>
        <begin position="182"/>
        <end position="200"/>
    </location>
</feature>
<evidence type="ECO:0000256" key="1">
    <source>
        <dbReference type="SAM" id="Phobius"/>
    </source>
</evidence>
<gene>
    <name evidence="3" type="ORF">G4D63_17235</name>
</gene>
<feature type="transmembrane region" description="Helical" evidence="1">
    <location>
        <begin position="20"/>
        <end position="41"/>
    </location>
</feature>
<evidence type="ECO:0000313" key="4">
    <source>
        <dbReference type="Proteomes" id="UP000481043"/>
    </source>
</evidence>
<comment type="caution">
    <text evidence="3">The sequence shown here is derived from an EMBL/GenBank/DDBJ whole genome shotgun (WGS) entry which is preliminary data.</text>
</comment>
<keyword evidence="1" id="KW-1133">Transmembrane helix</keyword>
<feature type="transmembrane region" description="Helical" evidence="1">
    <location>
        <begin position="207"/>
        <end position="227"/>
    </location>
</feature>
<name>A0A6M0QAQ8_9BACI</name>
<dbReference type="Pfam" id="PF02517">
    <property type="entry name" value="Rce1-like"/>
    <property type="match status" value="1"/>
</dbReference>
<keyword evidence="1" id="KW-0472">Membrane</keyword>
<feature type="transmembrane region" description="Helical" evidence="1">
    <location>
        <begin position="155"/>
        <end position="176"/>
    </location>
</feature>
<keyword evidence="3" id="KW-0482">Metalloprotease</keyword>
<keyword evidence="4" id="KW-1185">Reference proteome</keyword>
<proteinExistence type="predicted"/>
<keyword evidence="3" id="KW-0378">Hydrolase</keyword>
<dbReference type="RefSeq" id="WP_163181065.1">
    <property type="nucleotide sequence ID" value="NZ_JAAIWM010000007.1"/>
</dbReference>
<organism evidence="3 4">
    <name type="scientific">Bacillus mesophilus</name>
    <dbReference type="NCBI Taxonomy" id="1808955"/>
    <lineage>
        <taxon>Bacteria</taxon>
        <taxon>Bacillati</taxon>
        <taxon>Bacillota</taxon>
        <taxon>Bacilli</taxon>
        <taxon>Bacillales</taxon>
        <taxon>Bacillaceae</taxon>
        <taxon>Bacillus</taxon>
    </lineage>
</organism>
<dbReference type="GO" id="GO:0080120">
    <property type="term" value="P:CAAX-box protein maturation"/>
    <property type="evidence" value="ECO:0007669"/>
    <property type="project" value="UniProtKB-ARBA"/>
</dbReference>
<dbReference type="GO" id="GO:0006508">
    <property type="term" value="P:proteolysis"/>
    <property type="evidence" value="ECO:0007669"/>
    <property type="project" value="UniProtKB-KW"/>
</dbReference>
<dbReference type="AlphaFoldDB" id="A0A6M0QAQ8"/>
<feature type="transmembrane region" description="Helical" evidence="1">
    <location>
        <begin position="97"/>
        <end position="119"/>
    </location>
</feature>
<sequence>MFPILGLLIFLLINREKRFITSLMLSFLIGFVVFMVANHFVGALSISNEIKIILNRLFLIFILIGLVLNFLFYKKKISWFNNKPDLEHHIDLKFHKVNVFCFWMIGIVVNVMVYSIIIVQQKLEFTLLLLLFCLFFSLINAFFEEVIWRGIMLSALKEFVSTGYAIFVTSIGFGLLHLAIGFSLPLSLLISVAGIIYAVITLKTNSIYPSIVFHIVVNIGMVYSGFIN</sequence>
<dbReference type="Proteomes" id="UP000481043">
    <property type="component" value="Unassembled WGS sequence"/>
</dbReference>
<evidence type="ECO:0000313" key="3">
    <source>
        <dbReference type="EMBL" id="NEY73481.1"/>
    </source>
</evidence>
<dbReference type="InterPro" id="IPR003675">
    <property type="entry name" value="Rce1/LyrA-like_dom"/>
</dbReference>
<reference evidence="3 4" key="1">
    <citation type="submission" date="2020-02" db="EMBL/GenBank/DDBJ databases">
        <title>Bacillus aquiflavi sp. nov., isolated from yellow water of strong flavor Chinese baijiu in Yibin region of China.</title>
        <authorList>
            <person name="Xie J."/>
        </authorList>
    </citation>
    <scope>NUCLEOTIDE SEQUENCE [LARGE SCALE GENOMIC DNA]</scope>
    <source>
        <strain evidence="3 4">SA4</strain>
    </source>
</reference>
<accession>A0A6M0QAQ8</accession>
<evidence type="ECO:0000259" key="2">
    <source>
        <dbReference type="Pfam" id="PF02517"/>
    </source>
</evidence>
<keyword evidence="3" id="KW-0645">Protease</keyword>
<dbReference type="EMBL" id="JAAIWM010000007">
    <property type="protein sequence ID" value="NEY73481.1"/>
    <property type="molecule type" value="Genomic_DNA"/>
</dbReference>
<dbReference type="GO" id="GO:0004175">
    <property type="term" value="F:endopeptidase activity"/>
    <property type="evidence" value="ECO:0007669"/>
    <property type="project" value="UniProtKB-ARBA"/>
</dbReference>
<feature type="transmembrane region" description="Helical" evidence="1">
    <location>
        <begin position="125"/>
        <end position="143"/>
    </location>
</feature>
<keyword evidence="1" id="KW-0812">Transmembrane</keyword>
<protein>
    <submittedName>
        <fullName evidence="3">CPBP family intramembrane metalloprotease</fullName>
    </submittedName>
</protein>
<feature type="domain" description="CAAX prenyl protease 2/Lysostaphin resistance protein A-like" evidence="2">
    <location>
        <begin position="128"/>
        <end position="219"/>
    </location>
</feature>
<dbReference type="GO" id="GO:0008237">
    <property type="term" value="F:metallopeptidase activity"/>
    <property type="evidence" value="ECO:0007669"/>
    <property type="project" value="UniProtKB-KW"/>
</dbReference>
<feature type="transmembrane region" description="Helical" evidence="1">
    <location>
        <begin position="53"/>
        <end position="73"/>
    </location>
</feature>